<dbReference type="Pfam" id="PF25917">
    <property type="entry name" value="BSH_RND"/>
    <property type="match status" value="1"/>
</dbReference>
<gene>
    <name evidence="6" type="ORF">ENW48_09775</name>
</gene>
<feature type="domain" description="Multidrug resistance protein MdtA-like barrel-sandwich hybrid" evidence="3">
    <location>
        <begin position="65"/>
        <end position="183"/>
    </location>
</feature>
<dbReference type="PANTHER" id="PTHR30469:SF15">
    <property type="entry name" value="HLYD FAMILY OF SECRETION PROTEINS"/>
    <property type="match status" value="1"/>
</dbReference>
<dbReference type="Gene3D" id="1.10.287.470">
    <property type="entry name" value="Helix hairpin bin"/>
    <property type="match status" value="1"/>
</dbReference>
<name>A0A7C5AMW4_9BACT</name>
<organism evidence="6">
    <name type="scientific">Desulfobacca acetoxidans</name>
    <dbReference type="NCBI Taxonomy" id="60893"/>
    <lineage>
        <taxon>Bacteria</taxon>
        <taxon>Pseudomonadati</taxon>
        <taxon>Thermodesulfobacteriota</taxon>
        <taxon>Desulfobaccia</taxon>
        <taxon>Desulfobaccales</taxon>
        <taxon>Desulfobaccaceae</taxon>
        <taxon>Desulfobacca</taxon>
    </lineage>
</organism>
<evidence type="ECO:0000259" key="5">
    <source>
        <dbReference type="Pfam" id="PF25989"/>
    </source>
</evidence>
<dbReference type="Gene3D" id="2.40.30.170">
    <property type="match status" value="1"/>
</dbReference>
<dbReference type="InterPro" id="IPR058637">
    <property type="entry name" value="YknX-like_C"/>
</dbReference>
<dbReference type="SUPFAM" id="SSF111369">
    <property type="entry name" value="HlyD-like secretion proteins"/>
    <property type="match status" value="1"/>
</dbReference>
<evidence type="ECO:0000313" key="6">
    <source>
        <dbReference type="EMBL" id="HGZ12488.1"/>
    </source>
</evidence>
<dbReference type="Gene3D" id="2.40.420.20">
    <property type="match status" value="1"/>
</dbReference>
<dbReference type="NCBIfam" id="TIGR01730">
    <property type="entry name" value="RND_mfp"/>
    <property type="match status" value="1"/>
</dbReference>
<keyword evidence="2" id="KW-0175">Coiled coil</keyword>
<feature type="coiled-coil region" evidence="2">
    <location>
        <begin position="99"/>
        <end position="157"/>
    </location>
</feature>
<dbReference type="AlphaFoldDB" id="A0A7C5AMW4"/>
<accession>A0A7C5AMW4</accession>
<protein>
    <submittedName>
        <fullName evidence="6">Efflux RND transporter periplasmic adaptor subunit</fullName>
    </submittedName>
</protein>
<evidence type="ECO:0000259" key="4">
    <source>
        <dbReference type="Pfam" id="PF25954"/>
    </source>
</evidence>
<proteinExistence type="inferred from homology"/>
<dbReference type="FunFam" id="2.40.30.170:FF:000010">
    <property type="entry name" value="Efflux RND transporter periplasmic adaptor subunit"/>
    <property type="match status" value="1"/>
</dbReference>
<dbReference type="GO" id="GO:1990281">
    <property type="term" value="C:efflux pump complex"/>
    <property type="evidence" value="ECO:0007669"/>
    <property type="project" value="TreeGrafter"/>
</dbReference>
<dbReference type="Pfam" id="PF25989">
    <property type="entry name" value="YknX_C"/>
    <property type="match status" value="1"/>
</dbReference>
<dbReference type="EMBL" id="DTKJ01000065">
    <property type="protein sequence ID" value="HGZ12488.1"/>
    <property type="molecule type" value="Genomic_DNA"/>
</dbReference>
<comment type="similarity">
    <text evidence="1">Belongs to the membrane fusion protein (MFP) (TC 8.A.1) family.</text>
</comment>
<dbReference type="PANTHER" id="PTHR30469">
    <property type="entry name" value="MULTIDRUG RESISTANCE PROTEIN MDTA"/>
    <property type="match status" value="1"/>
</dbReference>
<dbReference type="InterPro" id="IPR058792">
    <property type="entry name" value="Beta-barrel_RND_2"/>
</dbReference>
<dbReference type="InterPro" id="IPR058625">
    <property type="entry name" value="MdtA-like_BSH"/>
</dbReference>
<comment type="caution">
    <text evidence="6">The sequence shown here is derived from an EMBL/GenBank/DDBJ whole genome shotgun (WGS) entry which is preliminary data.</text>
</comment>
<feature type="domain" description="CusB-like beta-barrel" evidence="4">
    <location>
        <begin position="200"/>
        <end position="270"/>
    </location>
</feature>
<reference evidence="6" key="1">
    <citation type="journal article" date="2020" name="mSystems">
        <title>Genome- and Community-Level Interaction Insights into Carbon Utilization and Element Cycling Functions of Hydrothermarchaeota in Hydrothermal Sediment.</title>
        <authorList>
            <person name="Zhou Z."/>
            <person name="Liu Y."/>
            <person name="Xu W."/>
            <person name="Pan J."/>
            <person name="Luo Z.H."/>
            <person name="Li M."/>
        </authorList>
    </citation>
    <scope>NUCLEOTIDE SEQUENCE [LARGE SCALE GENOMIC DNA]</scope>
    <source>
        <strain evidence="6">SpSt-853</strain>
    </source>
</reference>
<evidence type="ECO:0000256" key="2">
    <source>
        <dbReference type="SAM" id="Coils"/>
    </source>
</evidence>
<dbReference type="Pfam" id="PF25954">
    <property type="entry name" value="Beta-barrel_RND_2"/>
    <property type="match status" value="1"/>
</dbReference>
<dbReference type="Gene3D" id="2.40.50.100">
    <property type="match status" value="1"/>
</dbReference>
<evidence type="ECO:0000259" key="3">
    <source>
        <dbReference type="Pfam" id="PF25917"/>
    </source>
</evidence>
<evidence type="ECO:0000256" key="1">
    <source>
        <dbReference type="ARBA" id="ARBA00009477"/>
    </source>
</evidence>
<dbReference type="InterPro" id="IPR006143">
    <property type="entry name" value="RND_pump_MFP"/>
</dbReference>
<dbReference type="GO" id="GO:0015562">
    <property type="term" value="F:efflux transmembrane transporter activity"/>
    <property type="evidence" value="ECO:0007669"/>
    <property type="project" value="TreeGrafter"/>
</dbReference>
<sequence>MKKSLTILTGLLTAVWLASLGGRALCQEKPKREGQGLPLVRVAKALKEPLAKILELTGTVTPTRQARLASPSEGPVQNCRVREGDQVKRGQRLLTIGRAAAAAAQVTAAAEAVKEQEAELNRIKILVQSGAVPGSQLDTAKARYEGARALLAKAREMAGDYAVEAPWDGVVSKVLVKDGDFVAPRAPLVEMYDPGSLVIRLAVPEAQATEVFRGTPATVQLDAYPGKTFEGKVSLVYPDLDTRMRTRTAEVKLETPVALLPGMFARLRLTLSHETEGVVIPIDAVLVGPGGEKVVFVVKDGKAQRRVVQTGAEAKGRVQVLAGLGAGETVVTAGHEKLKEGTEVKVQEEERQ</sequence>
<feature type="domain" description="YknX-like C-terminal permuted SH3-like" evidence="5">
    <location>
        <begin position="278"/>
        <end position="346"/>
    </location>
</feature>